<proteinExistence type="predicted"/>
<evidence type="ECO:0000313" key="3">
    <source>
        <dbReference type="WBParaSite" id="Csp11.Scaffold628.g7184.t2"/>
    </source>
</evidence>
<name>A0A1I7TLT0_9PELO</name>
<evidence type="ECO:0000313" key="2">
    <source>
        <dbReference type="Proteomes" id="UP000095282"/>
    </source>
</evidence>
<reference evidence="3" key="1">
    <citation type="submission" date="2016-11" db="UniProtKB">
        <authorList>
            <consortium name="WormBaseParasite"/>
        </authorList>
    </citation>
    <scope>IDENTIFICATION</scope>
</reference>
<keyword evidence="1" id="KW-0175">Coiled coil</keyword>
<dbReference type="WBParaSite" id="Csp11.Scaffold628.g7184.t2">
    <property type="protein sequence ID" value="Csp11.Scaffold628.g7184.t2"/>
    <property type="gene ID" value="Csp11.Scaffold628.g7184"/>
</dbReference>
<organism evidence="2 3">
    <name type="scientific">Caenorhabditis tropicalis</name>
    <dbReference type="NCBI Taxonomy" id="1561998"/>
    <lineage>
        <taxon>Eukaryota</taxon>
        <taxon>Metazoa</taxon>
        <taxon>Ecdysozoa</taxon>
        <taxon>Nematoda</taxon>
        <taxon>Chromadorea</taxon>
        <taxon>Rhabditida</taxon>
        <taxon>Rhabditina</taxon>
        <taxon>Rhabditomorpha</taxon>
        <taxon>Rhabditoidea</taxon>
        <taxon>Rhabditidae</taxon>
        <taxon>Peloderinae</taxon>
        <taxon>Caenorhabditis</taxon>
    </lineage>
</organism>
<keyword evidence="2" id="KW-1185">Reference proteome</keyword>
<dbReference type="Proteomes" id="UP000095282">
    <property type="component" value="Unplaced"/>
</dbReference>
<sequence length="189" mass="21549">MEEPMNPETNENQNNQTITVPQASIRYIADGKSWLSEIANYSFVDMVPVHVAIENFFDNCKSEIHKEIENNYRKKKDEQIKKLENENTQLKESISDAITEIMSLKKVKDELEKELLKSYTNNVNMETNYEKLKKDAEKLASIVFAHTGAVPEGMQYLLPGTLFQANSSDDQTLNGNALSTAEIKKEVLE</sequence>
<accession>A0A1I7TLT0</accession>
<evidence type="ECO:0000256" key="1">
    <source>
        <dbReference type="SAM" id="Coils"/>
    </source>
</evidence>
<protein>
    <submittedName>
        <fullName evidence="3">Conjugal transfer protein</fullName>
    </submittedName>
</protein>
<feature type="coiled-coil region" evidence="1">
    <location>
        <begin position="66"/>
        <end position="142"/>
    </location>
</feature>
<dbReference type="AlphaFoldDB" id="A0A1I7TLT0"/>